<organism evidence="1 2">
    <name type="scientific">Paraburkholderia phymatum</name>
    <dbReference type="NCBI Taxonomy" id="148447"/>
    <lineage>
        <taxon>Bacteria</taxon>
        <taxon>Pseudomonadati</taxon>
        <taxon>Pseudomonadota</taxon>
        <taxon>Betaproteobacteria</taxon>
        <taxon>Burkholderiales</taxon>
        <taxon>Burkholderiaceae</taxon>
        <taxon>Paraburkholderia</taxon>
    </lineage>
</organism>
<dbReference type="Proteomes" id="UP001558850">
    <property type="component" value="Unassembled WGS sequence"/>
</dbReference>
<gene>
    <name evidence="1" type="ORF">AB4Y32_36810</name>
</gene>
<evidence type="ECO:0000313" key="1">
    <source>
        <dbReference type="EMBL" id="MEX3937238.1"/>
    </source>
</evidence>
<keyword evidence="2" id="KW-1185">Reference proteome</keyword>
<protein>
    <submittedName>
        <fullName evidence="1">Uncharacterized protein</fullName>
    </submittedName>
</protein>
<dbReference type="EMBL" id="JBFRCH010000047">
    <property type="protein sequence ID" value="MEX3937238.1"/>
    <property type="molecule type" value="Genomic_DNA"/>
</dbReference>
<accession>A0ACC6UC78</accession>
<comment type="caution">
    <text evidence="1">The sequence shown here is derived from an EMBL/GenBank/DDBJ whole genome shotgun (WGS) entry which is preliminary data.</text>
</comment>
<proteinExistence type="predicted"/>
<name>A0ACC6UC78_9BURK</name>
<evidence type="ECO:0000313" key="2">
    <source>
        <dbReference type="Proteomes" id="UP001558850"/>
    </source>
</evidence>
<sequence length="75" mass="8141">MKEAMKYGRTLALATGVLLGMSVAPAAFAQSVSSQVYPSGNSVSGLGYDEWSAAWWQWLLAIPTAPKSLLEFFRE</sequence>
<reference evidence="1" key="1">
    <citation type="submission" date="2024-07" db="EMBL/GenBank/DDBJ databases">
        <title>A survey of Mimosa microsymbionts across Brazilian biomes reveals a high diversity of Paraburkholderia nodulating endemic species, but also that Cupriavidus is common as a symbiont of widespread species.</title>
        <authorList>
            <person name="Rouws L."/>
            <person name="Barauna A."/>
            <person name="Beukes C."/>
            <person name="Rouws J.R.C."/>
            <person name="De Faria S.M."/>
            <person name="Gross E."/>
            <person name="Bueno Dos Reis Junior F."/>
            <person name="Simon M.F."/>
            <person name="Maluk M."/>
            <person name="Odee D.W."/>
            <person name="Kenicer G."/>
            <person name="Young J.P.W."/>
            <person name="Reis V.M."/>
            <person name="Zilli J."/>
            <person name="James E.K."/>
        </authorList>
    </citation>
    <scope>NUCLEOTIDE SEQUENCE</scope>
    <source>
        <strain evidence="1">EG181B</strain>
    </source>
</reference>